<dbReference type="Gene3D" id="3.40.50.1240">
    <property type="entry name" value="Phosphoglycerate mutase-like"/>
    <property type="match status" value="1"/>
</dbReference>
<proteinExistence type="predicted"/>
<dbReference type="RefSeq" id="WP_114069722.1">
    <property type="nucleotide sequence ID" value="NZ_CP030850.1"/>
</dbReference>
<dbReference type="AlphaFoldDB" id="A0A344TQN8"/>
<evidence type="ECO:0000313" key="2">
    <source>
        <dbReference type="Proteomes" id="UP000251993"/>
    </source>
</evidence>
<protein>
    <recommendedName>
        <fullName evidence="3">Histidine phosphatase superfamily (Branch 1)</fullName>
    </recommendedName>
</protein>
<dbReference type="InterPro" id="IPR029033">
    <property type="entry name" value="His_PPase_superfam"/>
</dbReference>
<keyword evidence="2" id="KW-1185">Reference proteome</keyword>
<dbReference type="EMBL" id="CP030850">
    <property type="protein sequence ID" value="AXE20959.1"/>
    <property type="molecule type" value="Genomic_DNA"/>
</dbReference>
<accession>A0A344TQN8</accession>
<dbReference type="KEGG" id="run:DR864_26075"/>
<evidence type="ECO:0000313" key="1">
    <source>
        <dbReference type="EMBL" id="AXE20959.1"/>
    </source>
</evidence>
<name>A0A344TQN8_9BACT</name>
<dbReference type="SUPFAM" id="SSF53254">
    <property type="entry name" value="Phosphoglycerate mutase-like"/>
    <property type="match status" value="1"/>
</dbReference>
<sequence>MRQGINQKLWLLSSLVLTVCIVACKKEDTVLPLQAFGFDGKTALVLPSGSLRIKFNQRVTWKTTAGTATQTVQDSLVYTAPSLVGAQRITVKSEDNANDSLVIKVIVTPRADVLRPLQKGGYVLVFRHAAADVGSDQTNSTVANWWKSCDSKLARQLNELGKKEAEATGKALKNLEIPVSRVFSSEFCRCFTTADLMGLGVPTQQTKELTYYVYDEAKRYENMIKLVDSQSIDANNAVLVGHTGFTGILPSPAPLADLNWGDAAVFQLVSGQPARFIAKIKVAEWTELAP</sequence>
<gene>
    <name evidence="1" type="ORF">DR864_26075</name>
</gene>
<dbReference type="InterPro" id="IPR013078">
    <property type="entry name" value="His_Pase_superF_clade-1"/>
</dbReference>
<organism evidence="1 2">
    <name type="scientific">Runella rosea</name>
    <dbReference type="NCBI Taxonomy" id="2259595"/>
    <lineage>
        <taxon>Bacteria</taxon>
        <taxon>Pseudomonadati</taxon>
        <taxon>Bacteroidota</taxon>
        <taxon>Cytophagia</taxon>
        <taxon>Cytophagales</taxon>
        <taxon>Spirosomataceae</taxon>
        <taxon>Runella</taxon>
    </lineage>
</organism>
<dbReference type="Pfam" id="PF00300">
    <property type="entry name" value="His_Phos_1"/>
    <property type="match status" value="1"/>
</dbReference>
<dbReference type="OrthoDB" id="837575at2"/>
<evidence type="ECO:0008006" key="3">
    <source>
        <dbReference type="Google" id="ProtNLM"/>
    </source>
</evidence>
<reference evidence="1 2" key="1">
    <citation type="submission" date="2018-07" db="EMBL/GenBank/DDBJ databases">
        <title>Genome sequencing of Runella.</title>
        <authorList>
            <person name="Baek M.-G."/>
            <person name="Yi H."/>
        </authorList>
    </citation>
    <scope>NUCLEOTIDE SEQUENCE [LARGE SCALE GENOMIC DNA]</scope>
    <source>
        <strain evidence="1 2">HYN0085</strain>
    </source>
</reference>
<dbReference type="Proteomes" id="UP000251993">
    <property type="component" value="Chromosome"/>
</dbReference>